<feature type="binding site" evidence="6">
    <location>
        <position position="170"/>
    </location>
    <ligand>
        <name>substrate</name>
    </ligand>
</feature>
<evidence type="ECO:0000256" key="4">
    <source>
        <dbReference type="ARBA" id="ARBA00048683"/>
    </source>
</evidence>
<protein>
    <recommendedName>
        <fullName evidence="9">Glycerol-3-phosphate dehydrogenase [NAD(+)]</fullName>
        <ecNumber evidence="9">1.1.1.8</ecNumber>
    </recommendedName>
</protein>
<feature type="binding site" evidence="7">
    <location>
        <position position="345"/>
    </location>
    <ligand>
        <name>NAD(+)</name>
        <dbReference type="ChEBI" id="CHEBI:57540"/>
    </ligand>
</feature>
<gene>
    <name evidence="12" type="ORF">BB560_006768</name>
</gene>
<dbReference type="SUPFAM" id="SSF51735">
    <property type="entry name" value="NAD(P)-binding Rossmann-fold domains"/>
    <property type="match status" value="1"/>
</dbReference>
<dbReference type="EC" id="1.1.1.8" evidence="9"/>
<dbReference type="GO" id="GO:0005829">
    <property type="term" value="C:cytosol"/>
    <property type="evidence" value="ECO:0007669"/>
    <property type="project" value="TreeGrafter"/>
</dbReference>
<name>A0A2T9Y1T6_9FUNG</name>
<keyword evidence="3 7" id="KW-0520">NAD</keyword>
<dbReference type="Gene3D" id="1.10.1040.10">
    <property type="entry name" value="N-(1-d-carboxylethyl)-l-norvaline Dehydrogenase, domain 2"/>
    <property type="match status" value="1"/>
</dbReference>
<feature type="binding site" evidence="7">
    <location>
        <position position="203"/>
    </location>
    <ligand>
        <name>NAD(+)</name>
        <dbReference type="ChEBI" id="CHEBI:57540"/>
    </ligand>
</feature>
<dbReference type="Proteomes" id="UP000245609">
    <property type="component" value="Unassembled WGS sequence"/>
</dbReference>
<dbReference type="GO" id="GO:0051287">
    <property type="term" value="F:NAD binding"/>
    <property type="evidence" value="ECO:0007669"/>
    <property type="project" value="UniProtKB-UniRule"/>
</dbReference>
<feature type="binding site" evidence="7">
    <location>
        <position position="347"/>
    </location>
    <ligand>
        <name>NAD(+)</name>
        <dbReference type="ChEBI" id="CHEBI:57540"/>
    </ligand>
</feature>
<evidence type="ECO:0000256" key="1">
    <source>
        <dbReference type="ARBA" id="ARBA00011009"/>
    </source>
</evidence>
<comment type="caution">
    <text evidence="12">The sequence shown here is derived from an EMBL/GenBank/DDBJ whole genome shotgun (WGS) entry which is preliminary data.</text>
</comment>
<dbReference type="SUPFAM" id="SSF48179">
    <property type="entry name" value="6-phosphogluconate dehydrogenase C-terminal domain-like"/>
    <property type="match status" value="1"/>
</dbReference>
<dbReference type="GO" id="GO:0005975">
    <property type="term" value="P:carbohydrate metabolic process"/>
    <property type="evidence" value="ECO:0007669"/>
    <property type="project" value="InterPro"/>
</dbReference>
<dbReference type="InterPro" id="IPR006168">
    <property type="entry name" value="G3P_DH_NAD-dep"/>
</dbReference>
<dbReference type="PANTHER" id="PTHR11728">
    <property type="entry name" value="GLYCEROL-3-PHOSPHATE DEHYDROGENASE"/>
    <property type="match status" value="1"/>
</dbReference>
<feature type="binding site" evidence="7">
    <location>
        <begin position="59"/>
        <end position="64"/>
    </location>
    <ligand>
        <name>NAD(+)</name>
        <dbReference type="ChEBI" id="CHEBI:57540"/>
    </ligand>
</feature>
<evidence type="ECO:0000256" key="7">
    <source>
        <dbReference type="PIRSR" id="PIRSR000114-3"/>
    </source>
</evidence>
<comment type="similarity">
    <text evidence="1 8">Belongs to the NAD-dependent glycerol-3-phosphate dehydrogenase family.</text>
</comment>
<dbReference type="FunFam" id="1.10.1040.10:FF:000004">
    <property type="entry name" value="Glycerol-3-phosphate dehydrogenase [NAD(+)]"/>
    <property type="match status" value="1"/>
</dbReference>
<evidence type="ECO:0000256" key="8">
    <source>
        <dbReference type="RuleBase" id="RU000437"/>
    </source>
</evidence>
<dbReference type="Gene3D" id="3.40.50.720">
    <property type="entry name" value="NAD(P)-binding Rossmann-like Domain"/>
    <property type="match status" value="1"/>
</dbReference>
<dbReference type="InterPro" id="IPR008927">
    <property type="entry name" value="6-PGluconate_DH-like_C_sf"/>
</dbReference>
<feature type="binding site" evidence="7">
    <location>
        <position position="318"/>
    </location>
    <ligand>
        <name>NAD(+)</name>
        <dbReference type="ChEBI" id="CHEBI:57540"/>
    </ligand>
</feature>
<dbReference type="AlphaFoldDB" id="A0A2T9Y1T6"/>
<evidence type="ECO:0000259" key="10">
    <source>
        <dbReference type="Pfam" id="PF01210"/>
    </source>
</evidence>
<reference evidence="12 13" key="1">
    <citation type="journal article" date="2018" name="MBio">
        <title>Comparative Genomics Reveals the Core Gene Toolbox for the Fungus-Insect Symbiosis.</title>
        <authorList>
            <person name="Wang Y."/>
            <person name="Stata M."/>
            <person name="Wang W."/>
            <person name="Stajich J.E."/>
            <person name="White M.M."/>
            <person name="Moncalvo J.M."/>
        </authorList>
    </citation>
    <scope>NUCLEOTIDE SEQUENCE [LARGE SCALE GENOMIC DNA]</scope>
    <source>
        <strain evidence="12 13">SC-DP-2</strain>
    </source>
</reference>
<dbReference type="EMBL" id="MBFS01003506">
    <property type="protein sequence ID" value="PVU86301.1"/>
    <property type="molecule type" value="Genomic_DNA"/>
</dbReference>
<evidence type="ECO:0000259" key="11">
    <source>
        <dbReference type="Pfam" id="PF07479"/>
    </source>
</evidence>
<dbReference type="GO" id="GO:0141152">
    <property type="term" value="F:glycerol-3-phosphate dehydrogenase (NAD+) activity"/>
    <property type="evidence" value="ECO:0007669"/>
    <property type="project" value="UniProtKB-UniRule"/>
</dbReference>
<dbReference type="PANTHER" id="PTHR11728:SF8">
    <property type="entry name" value="GLYCEROL-3-PHOSPHATE DEHYDROGENASE [NAD(+)]-RELATED"/>
    <property type="match status" value="1"/>
</dbReference>
<comment type="catalytic activity">
    <reaction evidence="4 9">
        <text>sn-glycerol 3-phosphate + NAD(+) = dihydroxyacetone phosphate + NADH + H(+)</text>
        <dbReference type="Rhea" id="RHEA:11092"/>
        <dbReference type="ChEBI" id="CHEBI:15378"/>
        <dbReference type="ChEBI" id="CHEBI:57540"/>
        <dbReference type="ChEBI" id="CHEBI:57597"/>
        <dbReference type="ChEBI" id="CHEBI:57642"/>
        <dbReference type="ChEBI" id="CHEBI:57945"/>
        <dbReference type="EC" id="1.1.1.8"/>
    </reaction>
</comment>
<dbReference type="GO" id="GO:0042803">
    <property type="term" value="F:protein homodimerization activity"/>
    <property type="evidence" value="ECO:0007669"/>
    <property type="project" value="InterPro"/>
</dbReference>
<feature type="domain" description="Glycerol-3-phosphate dehydrogenase NAD-dependent N-terminal" evidence="10">
    <location>
        <begin position="55"/>
        <end position="218"/>
    </location>
</feature>
<dbReference type="InterPro" id="IPR006109">
    <property type="entry name" value="G3P_DH_NAD-dep_C"/>
</dbReference>
<keyword evidence="13" id="KW-1185">Reference proteome</keyword>
<sequence length="397" mass="44558">MFKYALLSRPLTSYINPTLLVSRSFSFPFRFSTTSSQYSTNRDKYWIKPTIMERVCVYGSGNWGTTAAKIIGENITKLPNFDHKVSIYSHFETFDGVSLSDVINKTHENPKYLPGRKLPENVYATSDEKEALDGATMLVIVVPEQFLESSLRSIYKNIDGRRLKIISLIKGVYIYKDKIMTPTQVIEYALKVTPSVLCGANIANEIAGHEICESTLGSFIKSEADLWYSLFHSDYFRIRCIRDTYGIELCGALKNVVSVAAGIADGLGVGSNSKAAILRVGFKEMRQFIYHRHPYTPPEVFYESCGMADLVASSLGGRNHKIAVELVKTGKSFAELESEMLGGQKLQGPMTAKELYIFNKHEGITEKFPLFTTVYQIGYEKKDPSEIFNVLVGLKLE</sequence>
<evidence type="ECO:0000256" key="2">
    <source>
        <dbReference type="ARBA" id="ARBA00023002"/>
    </source>
</evidence>
<dbReference type="InterPro" id="IPR036291">
    <property type="entry name" value="NAD(P)-bd_dom_sf"/>
</dbReference>
<proteinExistence type="inferred from homology"/>
<dbReference type="PIRSF" id="PIRSF000114">
    <property type="entry name" value="Glycerol-3-P_dh"/>
    <property type="match status" value="1"/>
</dbReference>
<evidence type="ECO:0000256" key="3">
    <source>
        <dbReference type="ARBA" id="ARBA00023027"/>
    </source>
</evidence>
<dbReference type="OrthoDB" id="10263760at2759"/>
<feature type="binding site" evidence="6">
    <location>
        <begin position="318"/>
        <end position="319"/>
    </location>
    <ligand>
        <name>substrate</name>
    </ligand>
</feature>
<dbReference type="InterPro" id="IPR013328">
    <property type="entry name" value="6PGD_dom2"/>
</dbReference>
<evidence type="ECO:0000256" key="9">
    <source>
        <dbReference type="RuleBase" id="RU361243"/>
    </source>
</evidence>
<dbReference type="PRINTS" id="PR00077">
    <property type="entry name" value="GPDHDRGNASE"/>
</dbReference>
<keyword evidence="2 8" id="KW-0560">Oxidoreductase</keyword>
<dbReference type="NCBIfam" id="TIGR03376">
    <property type="entry name" value="glycerol3P_DH"/>
    <property type="match status" value="1"/>
</dbReference>
<organism evidence="12 13">
    <name type="scientific">Smittium megazygosporum</name>
    <dbReference type="NCBI Taxonomy" id="133381"/>
    <lineage>
        <taxon>Eukaryota</taxon>
        <taxon>Fungi</taxon>
        <taxon>Fungi incertae sedis</taxon>
        <taxon>Zoopagomycota</taxon>
        <taxon>Kickxellomycotina</taxon>
        <taxon>Harpellomycetes</taxon>
        <taxon>Harpellales</taxon>
        <taxon>Legeriomycetaceae</taxon>
        <taxon>Smittium</taxon>
    </lineage>
</organism>
<evidence type="ECO:0000313" key="12">
    <source>
        <dbReference type="EMBL" id="PVU86301.1"/>
    </source>
</evidence>
<feature type="active site" description="Proton acceptor" evidence="5">
    <location>
        <position position="254"/>
    </location>
</feature>
<accession>A0A2T9Y1T6</accession>
<feature type="binding site" evidence="7">
    <location>
        <position position="146"/>
    </location>
    <ligand>
        <name>NAD(+)</name>
        <dbReference type="ChEBI" id="CHEBI:57540"/>
    </ligand>
</feature>
<dbReference type="GO" id="GO:0046168">
    <property type="term" value="P:glycerol-3-phosphate catabolic process"/>
    <property type="evidence" value="ECO:0007669"/>
    <property type="project" value="UniProtKB-UniRule"/>
</dbReference>
<evidence type="ECO:0000313" key="13">
    <source>
        <dbReference type="Proteomes" id="UP000245609"/>
    </source>
</evidence>
<dbReference type="STRING" id="133381.A0A2T9Y1T6"/>
<evidence type="ECO:0000256" key="6">
    <source>
        <dbReference type="PIRSR" id="PIRSR000114-2"/>
    </source>
</evidence>
<dbReference type="InterPro" id="IPR017751">
    <property type="entry name" value="G3P_DH_NAD-dep_euk"/>
</dbReference>
<dbReference type="Pfam" id="PF07479">
    <property type="entry name" value="NAD_Gly3P_dh_C"/>
    <property type="match status" value="1"/>
</dbReference>
<dbReference type="InterPro" id="IPR011128">
    <property type="entry name" value="G3P_DH_NAD-dep_N"/>
</dbReference>
<evidence type="ECO:0000256" key="5">
    <source>
        <dbReference type="PIRSR" id="PIRSR000114-1"/>
    </source>
</evidence>
<dbReference type="Pfam" id="PF01210">
    <property type="entry name" value="NAD_Gly3P_dh_N"/>
    <property type="match status" value="1"/>
</dbReference>
<feature type="domain" description="Glycerol-3-phosphate dehydrogenase NAD-dependent C-terminal" evidence="11">
    <location>
        <begin position="243"/>
        <end position="388"/>
    </location>
</feature>